<dbReference type="EMBL" id="CAJNOI010000005">
    <property type="protein sequence ID" value="CAF0750486.1"/>
    <property type="molecule type" value="Genomic_DNA"/>
</dbReference>
<protein>
    <recommendedName>
        <fullName evidence="5">Secreted protein</fullName>
    </recommendedName>
</protein>
<accession>A0A813XA53</accession>
<gene>
    <name evidence="2" type="ORF">BJG266_LOCUS2416</name>
    <name evidence="3" type="ORF">QVE165_LOCUS7523</name>
</gene>
<proteinExistence type="predicted"/>
<dbReference type="Proteomes" id="UP000663877">
    <property type="component" value="Unassembled WGS sequence"/>
</dbReference>
<dbReference type="OrthoDB" id="10065408at2759"/>
<name>A0A813XA53_9BILA</name>
<reference evidence="3" key="1">
    <citation type="submission" date="2021-02" db="EMBL/GenBank/DDBJ databases">
        <authorList>
            <person name="Nowell W R."/>
        </authorList>
    </citation>
    <scope>NUCLEOTIDE SEQUENCE</scope>
</reference>
<evidence type="ECO:0000313" key="2">
    <source>
        <dbReference type="EMBL" id="CAF0750486.1"/>
    </source>
</evidence>
<evidence type="ECO:0000313" key="3">
    <source>
        <dbReference type="EMBL" id="CAF0863920.1"/>
    </source>
</evidence>
<dbReference type="EMBL" id="CAJNOM010000032">
    <property type="protein sequence ID" value="CAF0863920.1"/>
    <property type="molecule type" value="Genomic_DNA"/>
</dbReference>
<dbReference type="Proteomes" id="UP000663832">
    <property type="component" value="Unassembled WGS sequence"/>
</dbReference>
<evidence type="ECO:0000313" key="4">
    <source>
        <dbReference type="Proteomes" id="UP000663832"/>
    </source>
</evidence>
<sequence length="219" mass="22583">MKVFLSLLLTVGIACGAILPSKPDCSFAFCIMSFQVCPDGTPAPVPADGCCPSTSACKAIEAPVKPITNCAFAMCTMSIKRCPDGSMAPIPAGECCPHVKACKTHAVDSRSNPLGSLGSLLSGSNILQTLSTATHGTNLGTVLSIVNLLNNVQLLSNDIHQIPLLINQTLGAILNTTGQAGQIVVDQLIGALGNAHQTLLQETLQGLLAGVQNIVPQKN</sequence>
<comment type="caution">
    <text evidence="3">The sequence shown here is derived from an EMBL/GenBank/DDBJ whole genome shotgun (WGS) entry which is preliminary data.</text>
</comment>
<dbReference type="PROSITE" id="PS51257">
    <property type="entry name" value="PROKAR_LIPOPROTEIN"/>
    <property type="match status" value="1"/>
</dbReference>
<feature type="signal peptide" evidence="1">
    <location>
        <begin position="1"/>
        <end position="16"/>
    </location>
</feature>
<evidence type="ECO:0008006" key="5">
    <source>
        <dbReference type="Google" id="ProtNLM"/>
    </source>
</evidence>
<feature type="chain" id="PRO_5036223450" description="Secreted protein" evidence="1">
    <location>
        <begin position="17"/>
        <end position="219"/>
    </location>
</feature>
<organism evidence="3 4">
    <name type="scientific">Adineta steineri</name>
    <dbReference type="NCBI Taxonomy" id="433720"/>
    <lineage>
        <taxon>Eukaryota</taxon>
        <taxon>Metazoa</taxon>
        <taxon>Spiralia</taxon>
        <taxon>Gnathifera</taxon>
        <taxon>Rotifera</taxon>
        <taxon>Eurotatoria</taxon>
        <taxon>Bdelloidea</taxon>
        <taxon>Adinetida</taxon>
        <taxon>Adinetidae</taxon>
        <taxon>Adineta</taxon>
    </lineage>
</organism>
<keyword evidence="1" id="KW-0732">Signal</keyword>
<keyword evidence="4" id="KW-1185">Reference proteome</keyword>
<dbReference type="AlphaFoldDB" id="A0A813XA53"/>
<evidence type="ECO:0000256" key="1">
    <source>
        <dbReference type="SAM" id="SignalP"/>
    </source>
</evidence>